<sequence length="39" mass="4436">MAKLTDDADYDDGERFENVSNPLSDAENRDDFGLGTFYM</sequence>
<dbReference type="EMBL" id="CAAALY010249896">
    <property type="protein sequence ID" value="VEL35460.1"/>
    <property type="molecule type" value="Genomic_DNA"/>
</dbReference>
<dbReference type="Proteomes" id="UP000784294">
    <property type="component" value="Unassembled WGS sequence"/>
</dbReference>
<accession>A0A448XFP2</accession>
<gene>
    <name evidence="2" type="ORF">PXEA_LOCUS28900</name>
</gene>
<feature type="region of interest" description="Disordered" evidence="1">
    <location>
        <begin position="1"/>
        <end position="39"/>
    </location>
</feature>
<feature type="non-terminal residue" evidence="2">
    <location>
        <position position="39"/>
    </location>
</feature>
<keyword evidence="3" id="KW-1185">Reference proteome</keyword>
<evidence type="ECO:0000313" key="3">
    <source>
        <dbReference type="Proteomes" id="UP000784294"/>
    </source>
</evidence>
<comment type="caution">
    <text evidence="2">The sequence shown here is derived from an EMBL/GenBank/DDBJ whole genome shotgun (WGS) entry which is preliminary data.</text>
</comment>
<protein>
    <submittedName>
        <fullName evidence="2">Uncharacterized protein</fullName>
    </submittedName>
</protein>
<proteinExistence type="predicted"/>
<evidence type="ECO:0000256" key="1">
    <source>
        <dbReference type="SAM" id="MobiDB-lite"/>
    </source>
</evidence>
<name>A0A448XFP2_9PLAT</name>
<reference evidence="2" key="1">
    <citation type="submission" date="2018-11" db="EMBL/GenBank/DDBJ databases">
        <authorList>
            <consortium name="Pathogen Informatics"/>
        </authorList>
    </citation>
    <scope>NUCLEOTIDE SEQUENCE</scope>
</reference>
<dbReference type="AlphaFoldDB" id="A0A448XFP2"/>
<evidence type="ECO:0000313" key="2">
    <source>
        <dbReference type="EMBL" id="VEL35460.1"/>
    </source>
</evidence>
<organism evidence="2 3">
    <name type="scientific">Protopolystoma xenopodis</name>
    <dbReference type="NCBI Taxonomy" id="117903"/>
    <lineage>
        <taxon>Eukaryota</taxon>
        <taxon>Metazoa</taxon>
        <taxon>Spiralia</taxon>
        <taxon>Lophotrochozoa</taxon>
        <taxon>Platyhelminthes</taxon>
        <taxon>Monogenea</taxon>
        <taxon>Polyopisthocotylea</taxon>
        <taxon>Polystomatidea</taxon>
        <taxon>Polystomatidae</taxon>
        <taxon>Protopolystoma</taxon>
    </lineage>
</organism>